<sequence length="103" mass="11283">MPRSPTSRIGFFSLFTKGAVPGGPRDSVAGTAGVGLLGTTPSQRCVNTSVKHFGGHYDLSGLFKRPLRLRETEYRHCRQYFCLPIMTFPLAQRKCHVNIAAGS</sequence>
<comment type="caution">
    <text evidence="1">The sequence shown here is derived from an EMBL/GenBank/DDBJ whole genome shotgun (WGS) entry which is preliminary data.</text>
</comment>
<organism evidence="1 2">
    <name type="scientific">Pleurodeles waltl</name>
    <name type="common">Iberian ribbed newt</name>
    <dbReference type="NCBI Taxonomy" id="8319"/>
    <lineage>
        <taxon>Eukaryota</taxon>
        <taxon>Metazoa</taxon>
        <taxon>Chordata</taxon>
        <taxon>Craniata</taxon>
        <taxon>Vertebrata</taxon>
        <taxon>Euteleostomi</taxon>
        <taxon>Amphibia</taxon>
        <taxon>Batrachia</taxon>
        <taxon>Caudata</taxon>
        <taxon>Salamandroidea</taxon>
        <taxon>Salamandridae</taxon>
        <taxon>Pleurodelinae</taxon>
        <taxon>Pleurodeles</taxon>
    </lineage>
</organism>
<dbReference type="Proteomes" id="UP001066276">
    <property type="component" value="Chromosome 6"/>
</dbReference>
<accession>A0AAV7QC62</accession>
<dbReference type="AlphaFoldDB" id="A0AAV7QC62"/>
<dbReference type="EMBL" id="JANPWB010000010">
    <property type="protein sequence ID" value="KAJ1136804.1"/>
    <property type="molecule type" value="Genomic_DNA"/>
</dbReference>
<proteinExistence type="predicted"/>
<evidence type="ECO:0000313" key="2">
    <source>
        <dbReference type="Proteomes" id="UP001066276"/>
    </source>
</evidence>
<keyword evidence="2" id="KW-1185">Reference proteome</keyword>
<gene>
    <name evidence="1" type="ORF">NDU88_003218</name>
</gene>
<protein>
    <submittedName>
        <fullName evidence="1">Uncharacterized protein</fullName>
    </submittedName>
</protein>
<evidence type="ECO:0000313" key="1">
    <source>
        <dbReference type="EMBL" id="KAJ1136804.1"/>
    </source>
</evidence>
<name>A0AAV7QC62_PLEWA</name>
<reference evidence="1" key="1">
    <citation type="journal article" date="2022" name="bioRxiv">
        <title>Sequencing and chromosome-scale assembly of the giantPleurodeles waltlgenome.</title>
        <authorList>
            <person name="Brown T."/>
            <person name="Elewa A."/>
            <person name="Iarovenko S."/>
            <person name="Subramanian E."/>
            <person name="Araus A.J."/>
            <person name="Petzold A."/>
            <person name="Susuki M."/>
            <person name="Suzuki K.-i.T."/>
            <person name="Hayashi T."/>
            <person name="Toyoda A."/>
            <person name="Oliveira C."/>
            <person name="Osipova E."/>
            <person name="Leigh N.D."/>
            <person name="Simon A."/>
            <person name="Yun M.H."/>
        </authorList>
    </citation>
    <scope>NUCLEOTIDE SEQUENCE</scope>
    <source>
        <strain evidence="1">20211129_DDA</strain>
        <tissue evidence="1">Liver</tissue>
    </source>
</reference>